<dbReference type="VEuPathDB" id="MicrosporidiaDB:HERIO_1718"/>
<evidence type="ECO:0000313" key="4">
    <source>
        <dbReference type="Proteomes" id="UP000192501"/>
    </source>
</evidence>
<organism evidence="3 4">
    <name type="scientific">Hepatospora eriocheir</name>
    <dbReference type="NCBI Taxonomy" id="1081669"/>
    <lineage>
        <taxon>Eukaryota</taxon>
        <taxon>Fungi</taxon>
        <taxon>Fungi incertae sedis</taxon>
        <taxon>Microsporidia</taxon>
        <taxon>Hepatosporidae</taxon>
        <taxon>Hepatospora</taxon>
    </lineage>
</organism>
<evidence type="ECO:0008006" key="5">
    <source>
        <dbReference type="Google" id="ProtNLM"/>
    </source>
</evidence>
<name>A0A1X0QGN1_9MICR</name>
<dbReference type="AlphaFoldDB" id="A0A1X0QGN1"/>
<feature type="compositionally biased region" description="Low complexity" evidence="2">
    <location>
        <begin position="20"/>
        <end position="95"/>
    </location>
</feature>
<keyword evidence="1" id="KW-0175">Coiled coil</keyword>
<feature type="coiled-coil region" evidence="1">
    <location>
        <begin position="216"/>
        <end position="288"/>
    </location>
</feature>
<comment type="caution">
    <text evidence="3">The sequence shown here is derived from an EMBL/GenBank/DDBJ whole genome shotgun (WGS) entry which is preliminary data.</text>
</comment>
<evidence type="ECO:0000313" key="3">
    <source>
        <dbReference type="EMBL" id="ORD98938.1"/>
    </source>
</evidence>
<gene>
    <name evidence="3" type="ORF">A0H76_1676</name>
</gene>
<evidence type="ECO:0000256" key="2">
    <source>
        <dbReference type="SAM" id="MobiDB-lite"/>
    </source>
</evidence>
<feature type="compositionally biased region" description="Polar residues" evidence="2">
    <location>
        <begin position="1"/>
        <end position="19"/>
    </location>
</feature>
<dbReference type="VEuPathDB" id="MicrosporidiaDB:A0H76_1676"/>
<accession>A0A1X0QGN1</accession>
<dbReference type="EMBL" id="LTAI01000373">
    <property type="protein sequence ID" value="ORD98938.1"/>
    <property type="molecule type" value="Genomic_DNA"/>
</dbReference>
<feature type="region of interest" description="Disordered" evidence="2">
    <location>
        <begin position="1"/>
        <end position="128"/>
    </location>
</feature>
<feature type="compositionally biased region" description="Polar residues" evidence="2">
    <location>
        <begin position="96"/>
        <end position="128"/>
    </location>
</feature>
<reference evidence="3 4" key="1">
    <citation type="journal article" date="2017" name="Environ. Microbiol.">
        <title>Decay of the glycolytic pathway and adaptation to intranuclear parasitism within Enterocytozoonidae microsporidia.</title>
        <authorList>
            <person name="Wiredu Boakye D."/>
            <person name="Jaroenlak P."/>
            <person name="Prachumwat A."/>
            <person name="Williams T.A."/>
            <person name="Bateman K.S."/>
            <person name="Itsathitphaisarn O."/>
            <person name="Sritunyalucksana K."/>
            <person name="Paszkiewicz K.H."/>
            <person name="Moore K.A."/>
            <person name="Stentiford G.D."/>
            <person name="Williams B.A."/>
        </authorList>
    </citation>
    <scope>NUCLEOTIDE SEQUENCE [LARGE SCALE GENOMIC DNA]</scope>
    <source>
        <strain evidence="4">canceri</strain>
    </source>
</reference>
<evidence type="ECO:0000256" key="1">
    <source>
        <dbReference type="SAM" id="Coils"/>
    </source>
</evidence>
<protein>
    <recommendedName>
        <fullName evidence="5">Nucleoporin NSP1-like C-terminal domain-containing protein</fullName>
    </recommendedName>
</protein>
<proteinExistence type="predicted"/>
<dbReference type="Proteomes" id="UP000192501">
    <property type="component" value="Unassembled WGS sequence"/>
</dbReference>
<sequence length="352" mass="39861">MVFNENPFNQQNKQDNNTVNPFGTNNQSNNNPFNTNNQTNNNQTTNPFNQTINPFSTNQTTTTPFSNQTTTTPFSTINNNNPFNTTNQISNNNPFGNQTTTPFSNQTTNQIGNQTSNPFSTNQTTNPISTNNQISTNNPFSNQTTTNTINQTSILGSTSNNEVPFSSNNQSMFNIPNKPNVTLEQNSNTTILDNNTSAFVSSIKDSTSGLYNLSVKEIIDKQTEQLNENINRFREDAKEIFEQDMKLITLRSNYVTVQKKIEDENLKLDELLEALDYFSNELDKKNNDSVVEEVKVEDVIGTFEEISEKFTRKVETFKDENHGVLDLFNECYDLIERNDKKLDALSNSKGMF</sequence>